<reference evidence="1" key="1">
    <citation type="submission" date="2021-01" db="EMBL/GenBank/DDBJ databases">
        <title>Complete genome sequence of Clostridiales bacterium R-7.</title>
        <authorList>
            <person name="Mahoney-Kurpe S.C."/>
            <person name="Palevich N."/>
            <person name="Koike S."/>
            <person name="Moon C.D."/>
            <person name="Attwood G.T."/>
        </authorList>
    </citation>
    <scope>NUCLEOTIDE SEQUENCE</scope>
    <source>
        <strain evidence="1">R-7</strain>
    </source>
</reference>
<keyword evidence="1" id="KW-0378">Hydrolase</keyword>
<gene>
    <name evidence="1" type="ORF">JYE49_08940</name>
</gene>
<accession>A0AC61N1M1</accession>
<evidence type="ECO:0000313" key="1">
    <source>
        <dbReference type="EMBL" id="QUC66000.1"/>
    </source>
</evidence>
<name>A0AC61N1M1_9FIRM</name>
<dbReference type="Proteomes" id="UP000682782">
    <property type="component" value="Chromosome"/>
</dbReference>
<keyword evidence="2" id="KW-1185">Reference proteome</keyword>
<proteinExistence type="predicted"/>
<evidence type="ECO:0000313" key="2">
    <source>
        <dbReference type="Proteomes" id="UP000682782"/>
    </source>
</evidence>
<organism evidence="1 2">
    <name type="scientific">Aristaeella hokkaidonensis</name>
    <dbReference type="NCBI Taxonomy" id="3046382"/>
    <lineage>
        <taxon>Bacteria</taxon>
        <taxon>Bacillati</taxon>
        <taxon>Bacillota</taxon>
        <taxon>Clostridia</taxon>
        <taxon>Eubacteriales</taxon>
        <taxon>Aristaeellaceae</taxon>
        <taxon>Aristaeella</taxon>
    </lineage>
</organism>
<dbReference type="EMBL" id="CP068393">
    <property type="protein sequence ID" value="QUC66000.1"/>
    <property type="molecule type" value="Genomic_DNA"/>
</dbReference>
<sequence length="237" mass="27133">MRIGLASYRSENRNTAFNISQIERALKEAQGKVDLLCFGEAFLQGFDSLDWKYETDKETAVAQDSEIIDRLRCLTVQYHTAMLVGYIEREGDTLYSSCIVLAEGKTVHNYRRISRGWKDYTRTDDHYREGTETGEFSLQGKKIMLSLCGDMWDFPERFKTDHLLIWPVYVNYTLEDWESGTVEDYAAQAALAAKDALLVNPLDNDPVSHGGAFRFRNGKVTDRIAFDSEQILIVDVE</sequence>
<protein>
    <submittedName>
        <fullName evidence="1">Carbon-nitrogen hydrolase family protein</fullName>
    </submittedName>
</protein>